<feature type="domain" description="UPF0261" evidence="2">
    <location>
        <begin position="183"/>
        <end position="354"/>
    </location>
</feature>
<dbReference type="RefSeq" id="WP_055158786.1">
    <property type="nucleotide sequence ID" value="NZ_CYZO01000011.1"/>
</dbReference>
<dbReference type="InterPro" id="IPR056778">
    <property type="entry name" value="UPF0261_C"/>
</dbReference>
<evidence type="ECO:0000313" key="3">
    <source>
        <dbReference type="EMBL" id="CUN90310.1"/>
    </source>
</evidence>
<protein>
    <submittedName>
        <fullName evidence="3">Uncharacterized conserved protein</fullName>
    </submittedName>
</protein>
<evidence type="ECO:0000313" key="4">
    <source>
        <dbReference type="Proteomes" id="UP000095787"/>
    </source>
</evidence>
<dbReference type="InterPro" id="IPR008322">
    <property type="entry name" value="UPF0261"/>
</dbReference>
<reference evidence="3 4" key="1">
    <citation type="submission" date="2015-09" db="EMBL/GenBank/DDBJ databases">
        <authorList>
            <consortium name="Pathogen Informatics"/>
        </authorList>
    </citation>
    <scope>NUCLEOTIDE SEQUENCE [LARGE SCALE GENOMIC DNA]</scope>
    <source>
        <strain evidence="3 4">2789STDY5834841</strain>
    </source>
</reference>
<evidence type="ECO:0000259" key="2">
    <source>
        <dbReference type="Pfam" id="PF23189"/>
    </source>
</evidence>
<dbReference type="Proteomes" id="UP000095787">
    <property type="component" value="Unassembled WGS sequence"/>
</dbReference>
<dbReference type="EMBL" id="CYZO01000011">
    <property type="protein sequence ID" value="CUN90310.1"/>
    <property type="molecule type" value="Genomic_DNA"/>
</dbReference>
<dbReference type="PANTHER" id="PTHR31862">
    <property type="entry name" value="UPF0261 DOMAIN PROTEIN (AFU_ORTHOLOGUE AFUA_1G10120)"/>
    <property type="match status" value="1"/>
</dbReference>
<dbReference type="Gene3D" id="3.40.50.12020">
    <property type="entry name" value="Uncharacterised protein family UPF0261, NN domain"/>
    <property type="match status" value="1"/>
</dbReference>
<dbReference type="AlphaFoldDB" id="A0A174AS17"/>
<evidence type="ECO:0000259" key="1">
    <source>
        <dbReference type="Pfam" id="PF06792"/>
    </source>
</evidence>
<name>A0A174AS17_9FIRM</name>
<dbReference type="Pfam" id="PF23189">
    <property type="entry name" value="UPF0261_C"/>
    <property type="match status" value="1"/>
</dbReference>
<sequence length="446" mass="48400">MNKPNIIVAGILNTKGESVRYIAERVKAAGGNPQIMELSLGKECGWADIPLRKVLEPVGVTPEDIFSMDRAGACKLVTEGATDTILRLYREGRVHGIISTGGSMGTTIACTMMRALPIGIPKIMLSTEASGDVSMHVGTRDICMLYPIAETGLNKITRKILNYAASGIVGMASAPDTEKVKDRPLVGCMMFGVTTPCVLRAQKHMEMEGYEVLINHCTGAGGRSMEEMLEEGYISGMLDLTTEEVTADVFDTKYQRSGPARLRTAAKKGIPQVISVGGSELMLFEGISDIPDDLKKEIQDGVRGLYDHNPSVACVAITAEETRKLAAEFCKRLACAVAPTVICIPMRGWGGCDIASPDLELGWAGEGPGPTWIPGENPIHSRRSEIMLEVLKKELPRKNNIEVLAIDKHINEEEFSDVASELLTEMLNGTWKRGSHTNLSYVESLF</sequence>
<dbReference type="InterPro" id="IPR044122">
    <property type="entry name" value="UPF0261_N"/>
</dbReference>
<accession>A0A174AS17</accession>
<dbReference type="Gene3D" id="3.40.50.12030">
    <property type="entry name" value="Uncharacterised protein family UPF0261, NC domain"/>
    <property type="match status" value="1"/>
</dbReference>
<gene>
    <name evidence="3" type="ORF">ERS852456_01107</name>
</gene>
<dbReference type="PANTHER" id="PTHR31862:SF1">
    <property type="entry name" value="UPF0261 DOMAIN PROTEIN (AFU_ORTHOLOGUE AFUA_1G10120)"/>
    <property type="match status" value="1"/>
</dbReference>
<feature type="domain" description="UPF0261" evidence="1">
    <location>
        <begin position="5"/>
        <end position="174"/>
    </location>
</feature>
<dbReference type="Pfam" id="PF06792">
    <property type="entry name" value="UPF0261"/>
    <property type="match status" value="1"/>
</dbReference>
<dbReference type="InterPro" id="IPR051353">
    <property type="entry name" value="Tobamovirus_resist_UPF0261"/>
</dbReference>
<dbReference type="CDD" id="cd15488">
    <property type="entry name" value="Tm-1-like"/>
    <property type="match status" value="1"/>
</dbReference>
<organism evidence="3 4">
    <name type="scientific">[Ruminococcus] torques</name>
    <dbReference type="NCBI Taxonomy" id="33039"/>
    <lineage>
        <taxon>Bacteria</taxon>
        <taxon>Bacillati</taxon>
        <taxon>Bacillota</taxon>
        <taxon>Clostridia</taxon>
        <taxon>Lachnospirales</taxon>
        <taxon>Lachnospiraceae</taxon>
        <taxon>Mediterraneibacter</taxon>
    </lineage>
</organism>
<proteinExistence type="predicted"/>
<dbReference type="PIRSF" id="PIRSF033271">
    <property type="entry name" value="UCP033271"/>
    <property type="match status" value="1"/>
</dbReference>